<dbReference type="NCBIfam" id="TIGR00154">
    <property type="entry name" value="ispE"/>
    <property type="match status" value="1"/>
</dbReference>
<evidence type="ECO:0000256" key="3">
    <source>
        <dbReference type="ARBA" id="ARBA00017473"/>
    </source>
</evidence>
<gene>
    <name evidence="9 12" type="primary">ispE</name>
    <name evidence="12" type="ORF">ACFOUV_10015</name>
</gene>
<organism evidence="12 13">
    <name type="scientific">Oceanobacillus longus</name>
    <dbReference type="NCBI Taxonomy" id="930120"/>
    <lineage>
        <taxon>Bacteria</taxon>
        <taxon>Bacillati</taxon>
        <taxon>Bacillota</taxon>
        <taxon>Bacilli</taxon>
        <taxon>Bacillales</taxon>
        <taxon>Bacillaceae</taxon>
        <taxon>Oceanobacillus</taxon>
    </lineage>
</organism>
<evidence type="ECO:0000313" key="13">
    <source>
        <dbReference type="Proteomes" id="UP001595772"/>
    </source>
</evidence>
<keyword evidence="9" id="KW-0414">Isoprene biosynthesis</keyword>
<dbReference type="EMBL" id="JBHSAO010000007">
    <property type="protein sequence ID" value="MFC4024128.1"/>
    <property type="molecule type" value="Genomic_DNA"/>
</dbReference>
<comment type="pathway">
    <text evidence="9">Isoprenoid biosynthesis; isopentenyl diphosphate biosynthesis via DXP pathway; isopentenyl diphosphate from 1-deoxy-D-xylulose 5-phosphate: step 3/6.</text>
</comment>
<dbReference type="InterPro" id="IPR036554">
    <property type="entry name" value="GHMP_kinase_C_sf"/>
</dbReference>
<comment type="catalytic activity">
    <reaction evidence="9">
        <text>4-CDP-2-C-methyl-D-erythritol + ATP = 4-CDP-2-C-methyl-D-erythritol 2-phosphate + ADP + H(+)</text>
        <dbReference type="Rhea" id="RHEA:18437"/>
        <dbReference type="ChEBI" id="CHEBI:15378"/>
        <dbReference type="ChEBI" id="CHEBI:30616"/>
        <dbReference type="ChEBI" id="CHEBI:57823"/>
        <dbReference type="ChEBI" id="CHEBI:57919"/>
        <dbReference type="ChEBI" id="CHEBI:456216"/>
        <dbReference type="EC" id="2.7.1.148"/>
    </reaction>
</comment>
<dbReference type="HAMAP" id="MF_00061">
    <property type="entry name" value="IspE"/>
    <property type="match status" value="1"/>
</dbReference>
<dbReference type="Proteomes" id="UP001595772">
    <property type="component" value="Unassembled WGS sequence"/>
</dbReference>
<dbReference type="PIRSF" id="PIRSF010376">
    <property type="entry name" value="IspE"/>
    <property type="match status" value="1"/>
</dbReference>
<dbReference type="Gene3D" id="3.30.70.890">
    <property type="entry name" value="GHMP kinase, C-terminal domain"/>
    <property type="match status" value="1"/>
</dbReference>
<dbReference type="RefSeq" id="WP_379496632.1">
    <property type="nucleotide sequence ID" value="NZ_JBHSAO010000007.1"/>
</dbReference>
<dbReference type="SUPFAM" id="SSF54211">
    <property type="entry name" value="Ribosomal protein S5 domain 2-like"/>
    <property type="match status" value="1"/>
</dbReference>
<dbReference type="NCBIfam" id="NF011202">
    <property type="entry name" value="PRK14608.1"/>
    <property type="match status" value="1"/>
</dbReference>
<evidence type="ECO:0000256" key="9">
    <source>
        <dbReference type="HAMAP-Rule" id="MF_00061"/>
    </source>
</evidence>
<sequence>MTILEKAPAKINLSLDVLRKREDGYHDVEMIMTSIDLADRIELERLEENRIEISLESRYVPNDERNLAYKAANVFKEAYGITEGVHIRIDKNIPVSAGLGGGSTDAAAVLRGLNRLWSLGIPLEELAELGSTIGADVAFCVYGNTAIARGYGEKIESLPSPPSCWIILAKPDIGVSTKTIFEKIDVERLFHPQTSEILKALSERKFDKLCRNIGNSLEDITFSLHPEVMRIKEAMVHAGAAGVLMSGSGPTVYGLVEQQSKATRIYNGMRGFCDEVYLVRLLG</sequence>
<evidence type="ECO:0000256" key="2">
    <source>
        <dbReference type="ARBA" id="ARBA00012052"/>
    </source>
</evidence>
<comment type="function">
    <text evidence="9">Catalyzes the phosphorylation of the position 2 hydroxy group of 4-diphosphocytidyl-2C-methyl-D-erythritol.</text>
</comment>
<evidence type="ECO:0000256" key="5">
    <source>
        <dbReference type="ARBA" id="ARBA00022741"/>
    </source>
</evidence>
<feature type="domain" description="GHMP kinase C-terminal" evidence="11">
    <location>
        <begin position="198"/>
        <end position="273"/>
    </location>
</feature>
<dbReference type="PANTHER" id="PTHR43527">
    <property type="entry name" value="4-DIPHOSPHOCYTIDYL-2-C-METHYL-D-ERYTHRITOL KINASE, CHLOROPLASTIC"/>
    <property type="match status" value="1"/>
</dbReference>
<feature type="active site" evidence="9">
    <location>
        <position position="136"/>
    </location>
</feature>
<evidence type="ECO:0000256" key="6">
    <source>
        <dbReference type="ARBA" id="ARBA00022777"/>
    </source>
</evidence>
<dbReference type="InterPro" id="IPR014721">
    <property type="entry name" value="Ribsml_uS5_D2-typ_fold_subgr"/>
</dbReference>
<evidence type="ECO:0000256" key="7">
    <source>
        <dbReference type="ARBA" id="ARBA00022840"/>
    </source>
</evidence>
<dbReference type="PANTHER" id="PTHR43527:SF2">
    <property type="entry name" value="4-DIPHOSPHOCYTIDYL-2-C-METHYL-D-ERYTHRITOL KINASE, CHLOROPLASTIC"/>
    <property type="match status" value="1"/>
</dbReference>
<dbReference type="SUPFAM" id="SSF55060">
    <property type="entry name" value="GHMP Kinase, C-terminal domain"/>
    <property type="match status" value="1"/>
</dbReference>
<dbReference type="Pfam" id="PF00288">
    <property type="entry name" value="GHMP_kinases_N"/>
    <property type="match status" value="1"/>
</dbReference>
<keyword evidence="5 9" id="KW-0547">Nucleotide-binding</keyword>
<keyword evidence="13" id="KW-1185">Reference proteome</keyword>
<dbReference type="Gene3D" id="3.30.230.10">
    <property type="match status" value="1"/>
</dbReference>
<evidence type="ECO:0000256" key="8">
    <source>
        <dbReference type="ARBA" id="ARBA00032554"/>
    </source>
</evidence>
<dbReference type="GO" id="GO:0050515">
    <property type="term" value="F:4-(cytidine 5'-diphospho)-2-C-methyl-D-erythritol kinase activity"/>
    <property type="evidence" value="ECO:0007669"/>
    <property type="project" value="UniProtKB-EC"/>
</dbReference>
<dbReference type="InterPro" id="IPR013750">
    <property type="entry name" value="GHMP_kinase_C_dom"/>
</dbReference>
<name>A0ABV8GX18_9BACI</name>
<comment type="similarity">
    <text evidence="1 9">Belongs to the GHMP kinase family. IspE subfamily.</text>
</comment>
<evidence type="ECO:0000256" key="4">
    <source>
        <dbReference type="ARBA" id="ARBA00022679"/>
    </source>
</evidence>
<dbReference type="InterPro" id="IPR004424">
    <property type="entry name" value="IspE"/>
</dbReference>
<evidence type="ECO:0000256" key="1">
    <source>
        <dbReference type="ARBA" id="ARBA00009684"/>
    </source>
</evidence>
<feature type="active site" evidence="9">
    <location>
        <position position="10"/>
    </location>
</feature>
<reference evidence="13" key="1">
    <citation type="journal article" date="2019" name="Int. J. Syst. Evol. Microbiol.">
        <title>The Global Catalogue of Microorganisms (GCM) 10K type strain sequencing project: providing services to taxonomists for standard genome sequencing and annotation.</title>
        <authorList>
            <consortium name="The Broad Institute Genomics Platform"/>
            <consortium name="The Broad Institute Genome Sequencing Center for Infectious Disease"/>
            <person name="Wu L."/>
            <person name="Ma J."/>
        </authorList>
    </citation>
    <scope>NUCLEOTIDE SEQUENCE [LARGE SCALE GENOMIC DNA]</scope>
    <source>
        <strain evidence="13">IBRC-M 10703</strain>
    </source>
</reference>
<keyword evidence="4 9" id="KW-0808">Transferase</keyword>
<feature type="binding site" evidence="9">
    <location>
        <begin position="94"/>
        <end position="104"/>
    </location>
    <ligand>
        <name>ATP</name>
        <dbReference type="ChEBI" id="CHEBI:30616"/>
    </ligand>
</feature>
<feature type="domain" description="GHMP kinase N-terminal" evidence="10">
    <location>
        <begin position="66"/>
        <end position="143"/>
    </location>
</feature>
<evidence type="ECO:0000259" key="10">
    <source>
        <dbReference type="Pfam" id="PF00288"/>
    </source>
</evidence>
<keyword evidence="6 9" id="KW-0418">Kinase</keyword>
<keyword evidence="7 9" id="KW-0067">ATP-binding</keyword>
<dbReference type="InterPro" id="IPR006204">
    <property type="entry name" value="GHMP_kinase_N_dom"/>
</dbReference>
<comment type="caution">
    <text evidence="12">The sequence shown here is derived from an EMBL/GenBank/DDBJ whole genome shotgun (WGS) entry which is preliminary data.</text>
</comment>
<dbReference type="InterPro" id="IPR020568">
    <property type="entry name" value="Ribosomal_Su5_D2-typ_SF"/>
</dbReference>
<proteinExistence type="inferred from homology"/>
<dbReference type="Pfam" id="PF08544">
    <property type="entry name" value="GHMP_kinases_C"/>
    <property type="match status" value="1"/>
</dbReference>
<accession>A0ABV8GX18</accession>
<protein>
    <recommendedName>
        <fullName evidence="3 9">4-diphosphocytidyl-2-C-methyl-D-erythritol kinase</fullName>
        <shortName evidence="9">CMK</shortName>
        <ecNumber evidence="2 9">2.7.1.148</ecNumber>
    </recommendedName>
    <alternativeName>
        <fullName evidence="8 9">4-(cytidine-5'-diphospho)-2-C-methyl-D-erythritol kinase</fullName>
    </alternativeName>
</protein>
<evidence type="ECO:0000259" key="11">
    <source>
        <dbReference type="Pfam" id="PF08544"/>
    </source>
</evidence>
<dbReference type="EC" id="2.7.1.148" evidence="2 9"/>
<evidence type="ECO:0000313" key="12">
    <source>
        <dbReference type="EMBL" id="MFC4024128.1"/>
    </source>
</evidence>